<proteinExistence type="predicted"/>
<organism evidence="1">
    <name type="scientific">uncultured Caudovirales phage</name>
    <dbReference type="NCBI Taxonomy" id="2100421"/>
    <lineage>
        <taxon>Viruses</taxon>
        <taxon>Duplodnaviria</taxon>
        <taxon>Heunggongvirae</taxon>
        <taxon>Uroviricota</taxon>
        <taxon>Caudoviricetes</taxon>
        <taxon>Peduoviridae</taxon>
        <taxon>Maltschvirus</taxon>
        <taxon>Maltschvirus maltsch</taxon>
    </lineage>
</organism>
<dbReference type="EMBL" id="LR797308">
    <property type="protein sequence ID" value="CAB4202026.1"/>
    <property type="molecule type" value="Genomic_DNA"/>
</dbReference>
<gene>
    <name evidence="1" type="ORF">UFOVP1361_28</name>
</gene>
<accession>A0A6J5S2U7</accession>
<name>A0A6J5S2U7_9CAUD</name>
<evidence type="ECO:0000313" key="1">
    <source>
        <dbReference type="EMBL" id="CAB4202026.1"/>
    </source>
</evidence>
<protein>
    <submittedName>
        <fullName evidence="1">Uncharacterized protein</fullName>
    </submittedName>
</protein>
<sequence>MNCDKRAADKITYTDMITTIIYNFKMADFNFESVFLFDIKMERNRLTKKQRARIVTLYNLAKVWKGYDPKLNCDLHFLRLYHYNLDNHKHHKVNLMDLLSWEVLKPKLIEFHIKRLFQIFSGNNCFLENITHVF</sequence>
<reference evidence="1" key="1">
    <citation type="submission" date="2020-05" db="EMBL/GenBank/DDBJ databases">
        <authorList>
            <person name="Chiriac C."/>
            <person name="Salcher M."/>
            <person name="Ghai R."/>
            <person name="Kavagutti S V."/>
        </authorList>
    </citation>
    <scope>NUCLEOTIDE SEQUENCE</scope>
</reference>